<dbReference type="PATRIC" id="fig|1227275.3.peg.1259"/>
<feature type="transmembrane region" description="Helical" evidence="1">
    <location>
        <begin position="139"/>
        <end position="160"/>
    </location>
</feature>
<keyword evidence="1" id="KW-0472">Membrane</keyword>
<feature type="transmembrane region" description="Helical" evidence="1">
    <location>
        <begin position="84"/>
        <end position="104"/>
    </location>
</feature>
<accession>U2J526</accession>
<comment type="caution">
    <text evidence="2">The sequence shown here is derived from an EMBL/GenBank/DDBJ whole genome shotgun (WGS) entry which is preliminary data.</text>
</comment>
<keyword evidence="1" id="KW-0812">Transmembrane</keyword>
<gene>
    <name evidence="2" type="ORF">HMPREF1557_01412</name>
</gene>
<dbReference type="AlphaFoldDB" id="U2J526"/>
<name>U2J526_9STRE</name>
<protein>
    <submittedName>
        <fullName evidence="2">Uncharacterized protein</fullName>
    </submittedName>
</protein>
<reference evidence="2 3" key="1">
    <citation type="submission" date="2013-06" db="EMBL/GenBank/DDBJ databases">
        <authorList>
            <person name="Weinstock G."/>
            <person name="Sodergren E."/>
            <person name="Lobos E.A."/>
            <person name="Fulton L."/>
            <person name="Fulton R."/>
            <person name="Courtney L."/>
            <person name="Fronick C."/>
            <person name="O'Laughlin M."/>
            <person name="Godfrey J."/>
            <person name="Wilson R.M."/>
            <person name="Miner T."/>
            <person name="Farmer C."/>
            <person name="Delehaunty K."/>
            <person name="Cordes M."/>
            <person name="Minx P."/>
            <person name="Tomlinson C."/>
            <person name="Chen J."/>
            <person name="Wollam A."/>
            <person name="Pepin K.H."/>
            <person name="Bhonagiri V."/>
            <person name="Zhang X."/>
            <person name="Warren W."/>
            <person name="Mitreva M."/>
            <person name="Mardis E.R."/>
            <person name="Wilson R.K."/>
        </authorList>
    </citation>
    <scope>NUCLEOTIDE SEQUENCE [LARGE SCALE GENOMIC DNA]</scope>
    <source>
        <strain evidence="2 3">W1703</strain>
    </source>
</reference>
<evidence type="ECO:0000313" key="2">
    <source>
        <dbReference type="EMBL" id="ERJ74870.1"/>
    </source>
</evidence>
<sequence length="169" mass="19537">MRKLLVHLLKVEGALMISIEKLEGTLKSLNMTLFIWKILSLVMDVFGIAGYYMNMAILKHPENYEKSGMTSQQIEQLRNSMTPWVLISILLALVVNAILVYLLFRNHRAVKNKDYISYWPYYLSLAFIILPIINQVLSGFSWFSTVLYLVQVVLIVFTYLKAKQLNEVG</sequence>
<proteinExistence type="predicted"/>
<feature type="transmembrane region" description="Helical" evidence="1">
    <location>
        <begin position="34"/>
        <end position="53"/>
    </location>
</feature>
<keyword evidence="1" id="KW-1133">Transmembrane helix</keyword>
<dbReference type="Proteomes" id="UP000016617">
    <property type="component" value="Unassembled WGS sequence"/>
</dbReference>
<dbReference type="HOGENOM" id="CLU_134467_0_0_9"/>
<evidence type="ECO:0000256" key="1">
    <source>
        <dbReference type="SAM" id="Phobius"/>
    </source>
</evidence>
<organism evidence="2 3">
    <name type="scientific">Streptococcus sobrinus W1703</name>
    <dbReference type="NCBI Taxonomy" id="1227275"/>
    <lineage>
        <taxon>Bacteria</taxon>
        <taxon>Bacillati</taxon>
        <taxon>Bacillota</taxon>
        <taxon>Bacilli</taxon>
        <taxon>Lactobacillales</taxon>
        <taxon>Streptococcaceae</taxon>
        <taxon>Streptococcus</taxon>
    </lineage>
</organism>
<evidence type="ECO:0000313" key="3">
    <source>
        <dbReference type="Proteomes" id="UP000016617"/>
    </source>
</evidence>
<feature type="transmembrane region" description="Helical" evidence="1">
    <location>
        <begin position="116"/>
        <end position="133"/>
    </location>
</feature>
<dbReference type="EMBL" id="AWVA01000085">
    <property type="protein sequence ID" value="ERJ74870.1"/>
    <property type="molecule type" value="Genomic_DNA"/>
</dbReference>